<dbReference type="RefSeq" id="WP_196416725.1">
    <property type="nucleotide sequence ID" value="NZ_JADQTO010000013.1"/>
</dbReference>
<comment type="caution">
    <text evidence="1">The sequence shown here is derived from an EMBL/GenBank/DDBJ whole genome shotgun (WGS) entry which is preliminary data.</text>
</comment>
<gene>
    <name evidence="1" type="ORF">I4J89_26140</name>
</gene>
<evidence type="ECO:0000313" key="1">
    <source>
        <dbReference type="EMBL" id="MBG0564935.1"/>
    </source>
</evidence>
<organism evidence="1 2">
    <name type="scientific">Actinoplanes aureus</name>
    <dbReference type="NCBI Taxonomy" id="2792083"/>
    <lineage>
        <taxon>Bacteria</taxon>
        <taxon>Bacillati</taxon>
        <taxon>Actinomycetota</taxon>
        <taxon>Actinomycetes</taxon>
        <taxon>Micromonosporales</taxon>
        <taxon>Micromonosporaceae</taxon>
        <taxon>Actinoplanes</taxon>
    </lineage>
</organism>
<reference evidence="1" key="1">
    <citation type="submission" date="2020-11" db="EMBL/GenBank/DDBJ databases">
        <title>Isolation and identification of active actinomycetes.</title>
        <authorList>
            <person name="Sun X."/>
        </authorList>
    </citation>
    <scope>NUCLEOTIDE SEQUENCE</scope>
    <source>
        <strain evidence="1">NEAU-A11</strain>
    </source>
</reference>
<dbReference type="AlphaFoldDB" id="A0A931C7N9"/>
<accession>A0A931C7N9</accession>
<evidence type="ECO:0000313" key="2">
    <source>
        <dbReference type="Proteomes" id="UP000598146"/>
    </source>
</evidence>
<name>A0A931C7N9_9ACTN</name>
<proteinExistence type="predicted"/>
<sequence length="101" mass="11578">MNEVSVSEQLEQMTSHPRVARAILDGLRQLRTGVSGSDFAELARDVLEGRVMLRDLGRTEAYGPQFRQAFHRFEQWEAGQDPEEFGRMVERTRATLEDDPV</sequence>
<protein>
    <submittedName>
        <fullName evidence="1">Uncharacterized protein</fullName>
    </submittedName>
</protein>
<dbReference type="Proteomes" id="UP000598146">
    <property type="component" value="Unassembled WGS sequence"/>
</dbReference>
<keyword evidence="2" id="KW-1185">Reference proteome</keyword>
<dbReference type="EMBL" id="JADQTO010000013">
    <property type="protein sequence ID" value="MBG0564935.1"/>
    <property type="molecule type" value="Genomic_DNA"/>
</dbReference>